<dbReference type="EMBL" id="JACCCF010000001">
    <property type="protein sequence ID" value="NYE40535.1"/>
    <property type="molecule type" value="Genomic_DNA"/>
</dbReference>
<evidence type="ECO:0000313" key="3">
    <source>
        <dbReference type="EMBL" id="NYE40535.1"/>
    </source>
</evidence>
<proteinExistence type="predicted"/>
<dbReference type="Pfam" id="PF08378">
    <property type="entry name" value="NERD"/>
    <property type="match status" value="1"/>
</dbReference>
<dbReference type="InterPro" id="IPR011528">
    <property type="entry name" value="NERD"/>
</dbReference>
<evidence type="ECO:0000259" key="2">
    <source>
        <dbReference type="PROSITE" id="PS50965"/>
    </source>
</evidence>
<gene>
    <name evidence="3" type="ORF">HEB29_001546</name>
</gene>
<name>A0A7Y9H9Z4_9ACTN</name>
<accession>A0A7Y9H9Z4</accession>
<feature type="domain" description="NERD" evidence="2">
    <location>
        <begin position="119"/>
        <end position="231"/>
    </location>
</feature>
<organism evidence="3 4">
    <name type="scientific">Streptomyces fulvorobeus</name>
    <dbReference type="NCBI Taxonomy" id="284028"/>
    <lineage>
        <taxon>Bacteria</taxon>
        <taxon>Bacillati</taxon>
        <taxon>Actinomycetota</taxon>
        <taxon>Actinomycetes</taxon>
        <taxon>Kitasatosporales</taxon>
        <taxon>Streptomycetaceae</taxon>
        <taxon>Streptomyces</taxon>
    </lineage>
</organism>
<protein>
    <recommendedName>
        <fullName evidence="2">NERD domain-containing protein</fullName>
    </recommendedName>
</protein>
<dbReference type="Proteomes" id="UP000530403">
    <property type="component" value="Unassembled WGS sequence"/>
</dbReference>
<reference evidence="3 4" key="1">
    <citation type="submission" date="2020-07" db="EMBL/GenBank/DDBJ databases">
        <title>Sequencing the genomes of 1000 actinobacteria strains.</title>
        <authorList>
            <person name="Klenk H.-P."/>
        </authorList>
    </citation>
    <scope>NUCLEOTIDE SEQUENCE [LARGE SCALE GENOMIC DNA]</scope>
    <source>
        <strain evidence="3 4">DSM 41455</strain>
    </source>
</reference>
<dbReference type="AlphaFoldDB" id="A0A7Y9H9Z4"/>
<comment type="caution">
    <text evidence="3">The sequence shown here is derived from an EMBL/GenBank/DDBJ whole genome shotgun (WGS) entry which is preliminary data.</text>
</comment>
<feature type="region of interest" description="Disordered" evidence="1">
    <location>
        <begin position="64"/>
        <end position="83"/>
    </location>
</feature>
<evidence type="ECO:0000256" key="1">
    <source>
        <dbReference type="SAM" id="MobiDB-lite"/>
    </source>
</evidence>
<evidence type="ECO:0000313" key="4">
    <source>
        <dbReference type="Proteomes" id="UP000530403"/>
    </source>
</evidence>
<dbReference type="PROSITE" id="PS50965">
    <property type="entry name" value="NERD"/>
    <property type="match status" value="1"/>
</dbReference>
<sequence length="279" mass="31413">MVALRVSEWKRHGLDRLYVNAPDGKAVAWFDRRTGHIEIVDERLRPQILEALTPYMIRSAASASGAASTLRTPPPSDYDLASRRPGQALRDKIRADCPSLIQRSLAWALRRPENASWRTGLRGELIVSRELTRLRRHGWRALHSIPLSPTWDIDHLLIGPGGVFSINTKHHRDKTVWVGDHVARINHGEGRPYPRSSRREAAVVRRVLDRECRFAVEVNPVLVFVKPAKLTVQPSLQDVRAIENRQLATLGPLTGVLSPEQVDAVYAVARDQRSWTGAV</sequence>